<organism evidence="2 3">
    <name type="scientific">Pseudidiomarina halophila</name>
    <dbReference type="NCBI Taxonomy" id="1449799"/>
    <lineage>
        <taxon>Bacteria</taxon>
        <taxon>Pseudomonadati</taxon>
        <taxon>Pseudomonadota</taxon>
        <taxon>Gammaproteobacteria</taxon>
        <taxon>Alteromonadales</taxon>
        <taxon>Idiomarinaceae</taxon>
        <taxon>Pseudidiomarina</taxon>
    </lineage>
</organism>
<dbReference type="InterPro" id="IPR023614">
    <property type="entry name" value="Porin_dom_sf"/>
</dbReference>
<gene>
    <name evidence="2" type="ORF">CWI69_06905</name>
</gene>
<feature type="domain" description="Alginate export" evidence="1">
    <location>
        <begin position="42"/>
        <end position="209"/>
    </location>
</feature>
<dbReference type="Proteomes" id="UP000287198">
    <property type="component" value="Unassembled WGS sequence"/>
</dbReference>
<accession>A0A432XVJ7</accession>
<reference evidence="3" key="1">
    <citation type="journal article" date="2018" name="Front. Microbiol.">
        <title>Genome-Based Analysis Reveals the Taxonomy and Diversity of the Family Idiomarinaceae.</title>
        <authorList>
            <person name="Liu Y."/>
            <person name="Lai Q."/>
            <person name="Shao Z."/>
        </authorList>
    </citation>
    <scope>NUCLEOTIDE SEQUENCE [LARGE SCALE GENOMIC DNA]</scope>
    <source>
        <strain evidence="3">BH195</strain>
    </source>
</reference>
<evidence type="ECO:0000259" key="1">
    <source>
        <dbReference type="Pfam" id="PF13372"/>
    </source>
</evidence>
<proteinExistence type="predicted"/>
<dbReference type="InterPro" id="IPR025388">
    <property type="entry name" value="Alginate_export_dom"/>
</dbReference>
<dbReference type="AlphaFoldDB" id="A0A432XVJ7"/>
<evidence type="ECO:0000313" key="2">
    <source>
        <dbReference type="EMBL" id="RUO52765.1"/>
    </source>
</evidence>
<protein>
    <recommendedName>
        <fullName evidence="1">Alginate export domain-containing protein</fullName>
    </recommendedName>
</protein>
<name>A0A432XVJ7_9GAMM</name>
<dbReference type="Gene3D" id="2.40.160.10">
    <property type="entry name" value="Porin"/>
    <property type="match status" value="1"/>
</dbReference>
<sequence length="404" mass="45134">MRFIRTLEPVMVTRLSHIVSLISFSVLNLGAFTTAFANEIDANIDLRYRLESVSQDNELKDGLASTLRSRLNLLVKPLDAWSVRVEVDNVTVLGGETYNSTANGHANYSVVADPSGTDVNQAWVRYSHGPGTFITAGRQQVNHLNQRFIGGVGWRQNEQTFDGYRVQHQSEDALSYDIGHYHNVNRIFGPDGNAADEKGSFVAAVATWQLAPEHQLGLFGYDFEFDNPQMRSSRTYGVDYRGAFAKYANLRWELTVAEQTEVDNTPNSFTHHYHRVALIWAAKPVTFTLGQERLAGDGVSAFQTPLATLHAFSGFADVFLTTPNNGLRDNWISASSAVFGGKWVATWHDFKSDAGAINYGNEWDLVGSYKLTARLNGLFKAARYDGEQHAVDTTKVWLMFQYKL</sequence>
<comment type="caution">
    <text evidence="2">The sequence shown here is derived from an EMBL/GenBank/DDBJ whole genome shotgun (WGS) entry which is preliminary data.</text>
</comment>
<dbReference type="EMBL" id="PIPW01000002">
    <property type="protein sequence ID" value="RUO52765.1"/>
    <property type="molecule type" value="Genomic_DNA"/>
</dbReference>
<dbReference type="Pfam" id="PF13372">
    <property type="entry name" value="Alginate_exp"/>
    <property type="match status" value="1"/>
</dbReference>
<evidence type="ECO:0000313" key="3">
    <source>
        <dbReference type="Proteomes" id="UP000287198"/>
    </source>
</evidence>
<keyword evidence="3" id="KW-1185">Reference proteome</keyword>